<dbReference type="OrthoDB" id="1577640at2759"/>
<evidence type="ECO:0000313" key="5">
    <source>
        <dbReference type="EMBL" id="ORY48849.1"/>
    </source>
</evidence>
<dbReference type="InterPro" id="IPR001810">
    <property type="entry name" value="F-box_dom"/>
</dbReference>
<dbReference type="InterPro" id="IPR036770">
    <property type="entry name" value="Ankyrin_rpt-contain_sf"/>
</dbReference>
<protein>
    <submittedName>
        <fullName evidence="5">Ankyrin</fullName>
    </submittedName>
</protein>
<feature type="domain" description="F-box" evidence="4">
    <location>
        <begin position="261"/>
        <end position="310"/>
    </location>
</feature>
<dbReference type="PANTHER" id="PTHR24198">
    <property type="entry name" value="ANKYRIN REPEAT AND PROTEIN KINASE DOMAIN-CONTAINING PROTEIN"/>
    <property type="match status" value="1"/>
</dbReference>
<dbReference type="SUPFAM" id="SSF48403">
    <property type="entry name" value="Ankyrin repeat"/>
    <property type="match status" value="1"/>
</dbReference>
<dbReference type="PANTHER" id="PTHR24198:SF165">
    <property type="entry name" value="ANKYRIN REPEAT-CONTAINING PROTEIN-RELATED"/>
    <property type="match status" value="1"/>
</dbReference>
<evidence type="ECO:0000256" key="1">
    <source>
        <dbReference type="ARBA" id="ARBA00022737"/>
    </source>
</evidence>
<keyword evidence="6" id="KW-1185">Reference proteome</keyword>
<keyword evidence="1" id="KW-0677">Repeat</keyword>
<dbReference type="InterPro" id="IPR036047">
    <property type="entry name" value="F-box-like_dom_sf"/>
</dbReference>
<evidence type="ECO:0000256" key="3">
    <source>
        <dbReference type="SAM" id="MobiDB-lite"/>
    </source>
</evidence>
<dbReference type="AlphaFoldDB" id="A0A1Y2CP80"/>
<evidence type="ECO:0000259" key="4">
    <source>
        <dbReference type="PROSITE" id="PS50181"/>
    </source>
</evidence>
<reference evidence="5 6" key="1">
    <citation type="submission" date="2016-07" db="EMBL/GenBank/DDBJ databases">
        <title>Pervasive Adenine N6-methylation of Active Genes in Fungi.</title>
        <authorList>
            <consortium name="DOE Joint Genome Institute"/>
            <person name="Mondo S.J."/>
            <person name="Dannebaum R.O."/>
            <person name="Kuo R.C."/>
            <person name="Labutti K."/>
            <person name="Haridas S."/>
            <person name="Kuo A."/>
            <person name="Salamov A."/>
            <person name="Ahrendt S.R."/>
            <person name="Lipzen A."/>
            <person name="Sullivan W."/>
            <person name="Andreopoulos W.B."/>
            <person name="Clum A."/>
            <person name="Lindquist E."/>
            <person name="Daum C."/>
            <person name="Ramamoorthy G.K."/>
            <person name="Gryganskyi A."/>
            <person name="Culley D."/>
            <person name="Magnuson J.K."/>
            <person name="James T.Y."/>
            <person name="O'Malley M.A."/>
            <person name="Stajich J.E."/>
            <person name="Spatafora J.W."/>
            <person name="Visel A."/>
            <person name="Grigoriev I.V."/>
        </authorList>
    </citation>
    <scope>NUCLEOTIDE SEQUENCE [LARGE SCALE GENOMIC DNA]</scope>
    <source>
        <strain evidence="5 6">JEL800</strain>
    </source>
</reference>
<accession>A0A1Y2CP80</accession>
<name>A0A1Y2CP80_9FUNG</name>
<dbReference type="Proteomes" id="UP000193642">
    <property type="component" value="Unassembled WGS sequence"/>
</dbReference>
<dbReference type="EMBL" id="MCGO01000010">
    <property type="protein sequence ID" value="ORY48849.1"/>
    <property type="molecule type" value="Genomic_DNA"/>
</dbReference>
<dbReference type="STRING" id="329046.A0A1Y2CP80"/>
<dbReference type="SUPFAM" id="SSF81383">
    <property type="entry name" value="F-box domain"/>
    <property type="match status" value="1"/>
</dbReference>
<dbReference type="SMART" id="SM00248">
    <property type="entry name" value="ANK"/>
    <property type="match status" value="3"/>
</dbReference>
<evidence type="ECO:0000313" key="6">
    <source>
        <dbReference type="Proteomes" id="UP000193642"/>
    </source>
</evidence>
<dbReference type="InterPro" id="IPR002110">
    <property type="entry name" value="Ankyrin_rpt"/>
</dbReference>
<dbReference type="PROSITE" id="PS50181">
    <property type="entry name" value="FBOX"/>
    <property type="match status" value="1"/>
</dbReference>
<dbReference type="Gene3D" id="1.25.40.20">
    <property type="entry name" value="Ankyrin repeat-containing domain"/>
    <property type="match status" value="2"/>
</dbReference>
<gene>
    <name evidence="5" type="ORF">BCR33DRAFT_12231</name>
</gene>
<feature type="region of interest" description="Disordered" evidence="3">
    <location>
        <begin position="377"/>
        <end position="411"/>
    </location>
</feature>
<keyword evidence="2" id="KW-0040">ANK repeat</keyword>
<sequence length="908" mass="101709">MGSYTTYCALCGVAPFQTMYSSDDPVKWADYNAGNQSAFKYHPRPWNNRHIEQVQVLRPSNGCPSDYGYADWGGPWKCKGGDSSDLHEWGGIGFHSSCILVLVSRVWLKGPSWIQSETTNPFTYPTMKEFVRWLHDQWDEYKGRIEGTDYGIAAPRMNQDWDLFTGEEWLLANPILLPPIYVVGGASSTGEESATLSNGDFEPTETEYFLRVQQDLLASYRLHCQGFYLRSGIPSSSNSLQPISYSPLNQPHYFKCNTISVAPFSKTPDDILFLIILYLDPTTVSRLEQSHPRFANLLRGPIGSSIWRCFCIADELVSVYPDGVLRSLHTPEMPMSCDWRRFWIDASMSENVKNLKRIMGMADVLMERFSQSSYAKDRFNRDESHDEEFDVSVGDDGGNDDGDNGQSGENYANTLTELLNDACFHDEEILVDAYVAEIASIEDHETRKDLLTNYLRQITDGSWKDRFKRFAQNHSEAFAEFTPDTVYSLAATVKSIEMLQFFLKEYANGGNLGEAMKHSTPEFAYKIWSLADAAPIDISLALSGSACLDPTLLELMLDKLPDKMTPELKEIIMRAMGHVCLNAQLLSLVIFLNRFPSWINEPCNDENTTLLSAAVSMKAYDIVHLLCKSGAKLIRNAKTMESILYEALVFNSNIKMTKILISYGANINDLWAEGAERPTWPSRQGAVNSGSTLLHLAVVQKNLLALYFLVKEQGMSINVPDSQGNTALHLAAGILVDTYDGDRDGYEYPGVEYDLCILSSYLTDLMKSERIVPKSVVTKFLVNYLLEGGYEWVNGNVDTTFNLKVGYAGPSDFTVLFRYAPGHVWWDLKGENIWKELQPDMVGTLCSSGYRIPPHPVHIIQMLIELGSNMTAVNKNGQTALDIAIAGGGCKMNVKALEVAMKELKVSA</sequence>
<proteinExistence type="predicted"/>
<organism evidence="5 6">
    <name type="scientific">Rhizoclosmatium globosum</name>
    <dbReference type="NCBI Taxonomy" id="329046"/>
    <lineage>
        <taxon>Eukaryota</taxon>
        <taxon>Fungi</taxon>
        <taxon>Fungi incertae sedis</taxon>
        <taxon>Chytridiomycota</taxon>
        <taxon>Chytridiomycota incertae sedis</taxon>
        <taxon>Chytridiomycetes</taxon>
        <taxon>Chytridiales</taxon>
        <taxon>Chytriomycetaceae</taxon>
        <taxon>Rhizoclosmatium</taxon>
    </lineage>
</organism>
<comment type="caution">
    <text evidence="5">The sequence shown here is derived from an EMBL/GenBank/DDBJ whole genome shotgun (WGS) entry which is preliminary data.</text>
</comment>
<evidence type="ECO:0000256" key="2">
    <source>
        <dbReference type="ARBA" id="ARBA00023043"/>
    </source>
</evidence>